<dbReference type="Proteomes" id="UP000260351">
    <property type="component" value="Unassembled WGS sequence"/>
</dbReference>
<dbReference type="SUPFAM" id="SSF49464">
    <property type="entry name" value="Carboxypeptidase regulatory domain-like"/>
    <property type="match status" value="1"/>
</dbReference>
<evidence type="ECO:0000313" key="4">
    <source>
        <dbReference type="Proteomes" id="UP000260351"/>
    </source>
</evidence>
<sequence length="349" mass="36801">MALVKTAPVWLLSFGLTLAACAPVDTVSPPPEGGAPTRESGPSDPAPQPPPAVEETDADTANPGDEPPLAEGEDTAEPDASGTANAAEDTEARPGPARAVGASRESAPPAETDARPMSPPEAKPAPEAESEPVPEPAPEPESSRAGADLSVTGTIALTGGDADADEAIVYFLPDDPASMPPAGSRPEATEIVTRDKTLMPTVAAVSRGSEVRFPNEDPILHNLFSVSPDNGFDLGVYGPGEAPSVTFDQTGVVNIYCNVHHDMHTHVLVVDTPWRTRPDAQGRFELSGLPPGPGELHVWHRQSEAWQRAIELPASGPVDVTLEVTKPRLPPHRDKTGQPYNRRDRDPYR</sequence>
<feature type="signal peptide" evidence="2">
    <location>
        <begin position="1"/>
        <end position="22"/>
    </location>
</feature>
<evidence type="ECO:0000256" key="2">
    <source>
        <dbReference type="SAM" id="SignalP"/>
    </source>
</evidence>
<protein>
    <recommendedName>
        <fullName evidence="5">Blue (type 1) copper domain-containing protein</fullName>
    </recommendedName>
</protein>
<dbReference type="PANTHER" id="PTHR36507:SF1">
    <property type="entry name" value="BLL1555 PROTEIN"/>
    <property type="match status" value="1"/>
</dbReference>
<feature type="region of interest" description="Disordered" evidence="1">
    <location>
        <begin position="323"/>
        <end position="349"/>
    </location>
</feature>
<feature type="region of interest" description="Disordered" evidence="1">
    <location>
        <begin position="23"/>
        <end position="148"/>
    </location>
</feature>
<dbReference type="InterPro" id="IPR052721">
    <property type="entry name" value="ET_Amicyanin"/>
</dbReference>
<evidence type="ECO:0000256" key="1">
    <source>
        <dbReference type="SAM" id="MobiDB-lite"/>
    </source>
</evidence>
<gene>
    <name evidence="3" type="ORF">DZC52_12005</name>
</gene>
<dbReference type="Gene3D" id="2.60.40.420">
    <property type="entry name" value="Cupredoxins - blue copper proteins"/>
    <property type="match status" value="1"/>
</dbReference>
<dbReference type="EMBL" id="QUZK01000044">
    <property type="protein sequence ID" value="RFF29609.1"/>
    <property type="molecule type" value="Genomic_DNA"/>
</dbReference>
<proteinExistence type="predicted"/>
<feature type="chain" id="PRO_5017831051" description="Blue (type 1) copper domain-containing protein" evidence="2">
    <location>
        <begin position="23"/>
        <end position="349"/>
    </location>
</feature>
<dbReference type="AlphaFoldDB" id="A0A3E1K6H1"/>
<feature type="compositionally biased region" description="Basic and acidic residues" evidence="1">
    <location>
        <begin position="331"/>
        <end position="349"/>
    </location>
</feature>
<dbReference type="InterPro" id="IPR008972">
    <property type="entry name" value="Cupredoxin"/>
</dbReference>
<dbReference type="SUPFAM" id="SSF49503">
    <property type="entry name" value="Cupredoxins"/>
    <property type="match status" value="1"/>
</dbReference>
<organism evidence="3 4">
    <name type="scientific">Wenzhouxiangella sediminis</name>
    <dbReference type="NCBI Taxonomy" id="1792836"/>
    <lineage>
        <taxon>Bacteria</taxon>
        <taxon>Pseudomonadati</taxon>
        <taxon>Pseudomonadota</taxon>
        <taxon>Gammaproteobacteria</taxon>
        <taxon>Chromatiales</taxon>
        <taxon>Wenzhouxiangellaceae</taxon>
        <taxon>Wenzhouxiangella</taxon>
    </lineage>
</organism>
<evidence type="ECO:0000313" key="3">
    <source>
        <dbReference type="EMBL" id="RFF29609.1"/>
    </source>
</evidence>
<evidence type="ECO:0008006" key="5">
    <source>
        <dbReference type="Google" id="ProtNLM"/>
    </source>
</evidence>
<keyword evidence="2" id="KW-0732">Signal</keyword>
<reference evidence="3 4" key="1">
    <citation type="submission" date="2018-08" db="EMBL/GenBank/DDBJ databases">
        <title>Wenzhouxiangella salilacus sp. nov., a novel bacterium isolated from a saline lake in Xinjiang Province, China.</title>
        <authorList>
            <person name="Han S."/>
        </authorList>
    </citation>
    <scope>NUCLEOTIDE SEQUENCE [LARGE SCALE GENOMIC DNA]</scope>
    <source>
        <strain evidence="3 4">XDB06</strain>
    </source>
</reference>
<comment type="caution">
    <text evidence="3">The sequence shown here is derived from an EMBL/GenBank/DDBJ whole genome shotgun (WGS) entry which is preliminary data.</text>
</comment>
<dbReference type="InterPro" id="IPR008969">
    <property type="entry name" value="CarboxyPept-like_regulatory"/>
</dbReference>
<name>A0A3E1K6H1_9GAMM</name>
<dbReference type="PROSITE" id="PS51257">
    <property type="entry name" value="PROKAR_LIPOPROTEIN"/>
    <property type="match status" value="1"/>
</dbReference>
<keyword evidence="4" id="KW-1185">Reference proteome</keyword>
<accession>A0A3E1K6H1</accession>
<dbReference type="PANTHER" id="PTHR36507">
    <property type="entry name" value="BLL1555 PROTEIN"/>
    <property type="match status" value="1"/>
</dbReference>